<gene>
    <name evidence="1" type="ORF">NDU88_000533</name>
</gene>
<dbReference type="EMBL" id="JANPWB010000016">
    <property type="protein sequence ID" value="KAJ1080314.1"/>
    <property type="molecule type" value="Genomic_DNA"/>
</dbReference>
<accession>A0AAV7KQY8</accession>
<evidence type="ECO:0000313" key="2">
    <source>
        <dbReference type="Proteomes" id="UP001066276"/>
    </source>
</evidence>
<proteinExistence type="predicted"/>
<protein>
    <submittedName>
        <fullName evidence="1">Uncharacterized protein</fullName>
    </submittedName>
</protein>
<organism evidence="1 2">
    <name type="scientific">Pleurodeles waltl</name>
    <name type="common">Iberian ribbed newt</name>
    <dbReference type="NCBI Taxonomy" id="8319"/>
    <lineage>
        <taxon>Eukaryota</taxon>
        <taxon>Metazoa</taxon>
        <taxon>Chordata</taxon>
        <taxon>Craniata</taxon>
        <taxon>Vertebrata</taxon>
        <taxon>Euteleostomi</taxon>
        <taxon>Amphibia</taxon>
        <taxon>Batrachia</taxon>
        <taxon>Caudata</taxon>
        <taxon>Salamandroidea</taxon>
        <taxon>Salamandridae</taxon>
        <taxon>Pleurodelinae</taxon>
        <taxon>Pleurodeles</taxon>
    </lineage>
</organism>
<feature type="non-terminal residue" evidence="1">
    <location>
        <position position="1"/>
    </location>
</feature>
<reference evidence="1" key="1">
    <citation type="journal article" date="2022" name="bioRxiv">
        <title>Sequencing and chromosome-scale assembly of the giantPleurodeles waltlgenome.</title>
        <authorList>
            <person name="Brown T."/>
            <person name="Elewa A."/>
            <person name="Iarovenko S."/>
            <person name="Subramanian E."/>
            <person name="Araus A.J."/>
            <person name="Petzold A."/>
            <person name="Susuki M."/>
            <person name="Suzuki K.-i.T."/>
            <person name="Hayashi T."/>
            <person name="Toyoda A."/>
            <person name="Oliveira C."/>
            <person name="Osipova E."/>
            <person name="Leigh N.D."/>
            <person name="Simon A."/>
            <person name="Yun M.H."/>
        </authorList>
    </citation>
    <scope>NUCLEOTIDE SEQUENCE</scope>
    <source>
        <strain evidence="1">20211129_DDA</strain>
        <tissue evidence="1">Liver</tissue>
    </source>
</reference>
<dbReference type="AlphaFoldDB" id="A0AAV7KQY8"/>
<feature type="non-terminal residue" evidence="1">
    <location>
        <position position="106"/>
    </location>
</feature>
<dbReference type="Proteomes" id="UP001066276">
    <property type="component" value="Chromosome 12"/>
</dbReference>
<keyword evidence="2" id="KW-1185">Reference proteome</keyword>
<comment type="caution">
    <text evidence="1">The sequence shown here is derived from an EMBL/GenBank/DDBJ whole genome shotgun (WGS) entry which is preliminary data.</text>
</comment>
<evidence type="ECO:0000313" key="1">
    <source>
        <dbReference type="EMBL" id="KAJ1080314.1"/>
    </source>
</evidence>
<sequence length="106" mass="11988">RYSFVHNPPRSCVIPGDSCSPCLWLHDFPQLQKQPLASQCCTNISCLHICFEPINLSCSIKADLVLLICPRFCVKPVCIWYCLSASGTACLHLVLPVCIWYCLHYE</sequence>
<name>A0AAV7KQY8_PLEWA</name>